<protein>
    <submittedName>
        <fullName evidence="3">Extracellular solute-binding protein</fullName>
    </submittedName>
</protein>
<dbReference type="AlphaFoldDB" id="A0A6L9U161"/>
<proteinExistence type="predicted"/>
<feature type="signal peptide" evidence="2">
    <location>
        <begin position="1"/>
        <end position="25"/>
    </location>
</feature>
<comment type="caution">
    <text evidence="3">The sequence shown here is derived from an EMBL/GenBank/DDBJ whole genome shotgun (WGS) entry which is preliminary data.</text>
</comment>
<organism evidence="3 4">
    <name type="scientific">Rhizobium lusitanum</name>
    <dbReference type="NCBI Taxonomy" id="293958"/>
    <lineage>
        <taxon>Bacteria</taxon>
        <taxon>Pseudomonadati</taxon>
        <taxon>Pseudomonadota</taxon>
        <taxon>Alphaproteobacteria</taxon>
        <taxon>Hyphomicrobiales</taxon>
        <taxon>Rhizobiaceae</taxon>
        <taxon>Rhizobium/Agrobacterium group</taxon>
        <taxon>Rhizobium</taxon>
    </lineage>
</organism>
<accession>A0A6L9U161</accession>
<dbReference type="Gene3D" id="3.40.190.10">
    <property type="entry name" value="Periplasmic binding protein-like II"/>
    <property type="match status" value="2"/>
</dbReference>
<evidence type="ECO:0000256" key="2">
    <source>
        <dbReference type="SAM" id="SignalP"/>
    </source>
</evidence>
<feature type="chain" id="PRO_5026770961" evidence="2">
    <location>
        <begin position="26"/>
        <end position="357"/>
    </location>
</feature>
<evidence type="ECO:0000256" key="1">
    <source>
        <dbReference type="ARBA" id="ARBA00022729"/>
    </source>
</evidence>
<dbReference type="SUPFAM" id="SSF53850">
    <property type="entry name" value="Periplasmic binding protein-like II"/>
    <property type="match status" value="1"/>
</dbReference>
<gene>
    <name evidence="3" type="ORF">GR212_06590</name>
</gene>
<name>A0A6L9U161_9HYPH</name>
<dbReference type="PANTHER" id="PTHR30006:SF2">
    <property type="entry name" value="ABC TRANSPORTER SUBSTRATE-BINDING PROTEIN"/>
    <property type="match status" value="1"/>
</dbReference>
<evidence type="ECO:0000313" key="3">
    <source>
        <dbReference type="EMBL" id="NEI69239.1"/>
    </source>
</evidence>
<dbReference type="RefSeq" id="WP_163985652.1">
    <property type="nucleotide sequence ID" value="NZ_WUEY01000002.1"/>
</dbReference>
<sequence>MKLTALAATLSGVLFSALAFAPAHAEDRKLNEPIFAQLYKEAKSKNETEVVYYTAARTEEAERLNELWSQNFPDIQLTIVGKKAPELITQVEAEKAAGVVRADVVTMTQPYVAVQWKKEGRYQPYKVSSFDKLGDYADKDGAYYSSGVYLLPAAYSSSAITDKNDLPKSFADFLDPKWKGKIVLADPATAGNNRTFFLAMLQAGKIDWPYLEKLAKQNVLFVRGNAEVVRALASGERSVTPTISSFNVIVSKEKGQTVDFYGLNDGTLVTEQPSGILTGAPHPAAARLLLEVLTSAEGQAIQADAGKYWPTNSESKSVAGLPQLVSFKPFNVDLDELSDDAAADTFLKRFAKTFGRE</sequence>
<dbReference type="Pfam" id="PF13343">
    <property type="entry name" value="SBP_bac_6"/>
    <property type="match status" value="1"/>
</dbReference>
<keyword evidence="1 2" id="KW-0732">Signal</keyword>
<reference evidence="3 4" key="1">
    <citation type="submission" date="2019-12" db="EMBL/GenBank/DDBJ databases">
        <title>Rhizobium genotypes associated with high levels of biological nitrogen fixation by grain legumes in a temperate-maritime cropping system.</title>
        <authorList>
            <person name="Maluk M."/>
            <person name="Francesc Ferrando Molina F."/>
            <person name="Lopez Del Egido L."/>
            <person name="Lafos M."/>
            <person name="Langarica-Fuentes A."/>
            <person name="Gebre Yohannes G."/>
            <person name="Young M.W."/>
            <person name="Martin P."/>
            <person name="Gantlett R."/>
            <person name="Kenicer G."/>
            <person name="Hawes C."/>
            <person name="Begg G.S."/>
            <person name="Quilliam R.S."/>
            <person name="Squire G.R."/>
            <person name="Poole P.S."/>
            <person name="Young P.W."/>
            <person name="Iannetta P.M."/>
            <person name="James E.K."/>
        </authorList>
    </citation>
    <scope>NUCLEOTIDE SEQUENCE [LARGE SCALE GENOMIC DNA]</scope>
    <source>
        <strain evidence="3 4">JHI1118</strain>
    </source>
</reference>
<dbReference type="EMBL" id="WUEY01000002">
    <property type="protein sequence ID" value="NEI69239.1"/>
    <property type="molecule type" value="Genomic_DNA"/>
</dbReference>
<dbReference type="PANTHER" id="PTHR30006">
    <property type="entry name" value="THIAMINE-BINDING PERIPLASMIC PROTEIN-RELATED"/>
    <property type="match status" value="1"/>
</dbReference>
<dbReference type="Proteomes" id="UP000483035">
    <property type="component" value="Unassembled WGS sequence"/>
</dbReference>
<evidence type="ECO:0000313" key="4">
    <source>
        <dbReference type="Proteomes" id="UP000483035"/>
    </source>
</evidence>